<dbReference type="Proteomes" id="UP000594342">
    <property type="component" value="Unassembled WGS sequence"/>
</dbReference>
<sequence>MLCMIIVGCMSETELASTKVQETVHTSITTKSECIDFLKKQTKESVTWFKRQYADVCSSGDVYINSILDMLRQKLESDELSQLEWKDIVDLDDSVDDERRIYFIEHINGFYELFLNGEKPDPWWAS</sequence>
<comment type="caution">
    <text evidence="1">The sequence shown here is derived from an EMBL/GenBank/DDBJ whole genome shotgun (WGS) entry which is preliminary data.</text>
</comment>
<dbReference type="EMBL" id="UPSH01000001">
    <property type="protein sequence ID" value="VBB18138.1"/>
    <property type="molecule type" value="Genomic_DNA"/>
</dbReference>
<protein>
    <submittedName>
        <fullName evidence="1">Uncharacterized protein</fullName>
    </submittedName>
</protein>
<name>A0A5K0U7Z7_9VIRU</name>
<evidence type="ECO:0000313" key="1">
    <source>
        <dbReference type="EMBL" id="VBB18138.1"/>
    </source>
</evidence>
<evidence type="ECO:0000313" key="2">
    <source>
        <dbReference type="Proteomes" id="UP000594342"/>
    </source>
</evidence>
<proteinExistence type="predicted"/>
<organism evidence="1 2">
    <name type="scientific">Yasminevirus sp. GU-2018</name>
    <dbReference type="NCBI Taxonomy" id="2420051"/>
    <lineage>
        <taxon>Viruses</taxon>
        <taxon>Varidnaviria</taxon>
        <taxon>Bamfordvirae</taxon>
        <taxon>Nucleocytoviricota</taxon>
        <taxon>Megaviricetes</taxon>
        <taxon>Imitervirales</taxon>
        <taxon>Mimiviridae</taxon>
        <taxon>Klosneuvirinae</taxon>
        <taxon>Yasminevirus</taxon>
        <taxon>Yasminevirus saudimassiliense</taxon>
    </lineage>
</organism>
<accession>A0A5K0U7Z7</accession>
<gene>
    <name evidence="1" type="ORF">YASMINEVIRUS_601</name>
</gene>
<reference evidence="1 2" key="1">
    <citation type="submission" date="2018-10" db="EMBL/GenBank/DDBJ databases">
        <authorList>
            <consortium name="IHU Genomes"/>
        </authorList>
    </citation>
    <scope>NUCLEOTIDE SEQUENCE [LARGE SCALE GENOMIC DNA]</scope>
    <source>
        <strain evidence="1 2">A1</strain>
    </source>
</reference>
<keyword evidence="2" id="KW-1185">Reference proteome</keyword>